<organism evidence="4 5">
    <name type="scientific">Streptomyces kaempferi</name>
    <dbReference type="NCBI Taxonomy" id="333725"/>
    <lineage>
        <taxon>Bacteria</taxon>
        <taxon>Bacillati</taxon>
        <taxon>Actinomycetota</taxon>
        <taxon>Actinomycetes</taxon>
        <taxon>Kitasatosporales</taxon>
        <taxon>Streptomycetaceae</taxon>
        <taxon>Streptomyces</taxon>
    </lineage>
</organism>
<evidence type="ECO:0000256" key="1">
    <source>
        <dbReference type="ARBA" id="ARBA00022723"/>
    </source>
</evidence>
<dbReference type="SUPFAM" id="SSF88713">
    <property type="entry name" value="Glycoside hydrolase/deacetylase"/>
    <property type="match status" value="1"/>
</dbReference>
<protein>
    <submittedName>
        <fullName evidence="4">Polysaccharide deacetylase family protein</fullName>
        <ecNumber evidence="4">3.-.-.-</ecNumber>
    </submittedName>
</protein>
<dbReference type="EMBL" id="JBHTMM010000201">
    <property type="protein sequence ID" value="MFD1313465.1"/>
    <property type="molecule type" value="Genomic_DNA"/>
</dbReference>
<dbReference type="PANTHER" id="PTHR10587">
    <property type="entry name" value="GLYCOSYL TRANSFERASE-RELATED"/>
    <property type="match status" value="1"/>
</dbReference>
<dbReference type="InterPro" id="IPR002509">
    <property type="entry name" value="NODB_dom"/>
</dbReference>
<accession>A0ABW3XXP1</accession>
<dbReference type="Pfam" id="PF01522">
    <property type="entry name" value="Polysacc_deac_1"/>
    <property type="match status" value="1"/>
</dbReference>
<dbReference type="Proteomes" id="UP001597058">
    <property type="component" value="Unassembled WGS sequence"/>
</dbReference>
<evidence type="ECO:0000313" key="5">
    <source>
        <dbReference type="Proteomes" id="UP001597058"/>
    </source>
</evidence>
<dbReference type="PROSITE" id="PS51677">
    <property type="entry name" value="NODB"/>
    <property type="match status" value="1"/>
</dbReference>
<dbReference type="InterPro" id="IPR011330">
    <property type="entry name" value="Glyco_hydro/deAcase_b/a-brl"/>
</dbReference>
<sequence length="279" mass="30872">MSLYDRIRRTRLRRERIPPFRTRRPRIRRPRLVIALATAVTAVVAVALTLSLTVTTYDHTSPAAARGKASGAATGPVDCREAKCVALTFDGGPSPTTPGLLDILKQQHLHATFFLQGKGHIDTYPEVIRRIADEGSEIGNHTWNHRVLTQIDADDARQELTSTQDAIEKITGTKPVLMRPPQGRTDRQVSEICRELGLAQVLWSVTAKDYETTDPALITRRVLDQTHRDGVILLHDLHKGTVPAVPGIIKALKQRGYTIVTVSQLLAPAQPQPGMVYRP</sequence>
<evidence type="ECO:0000313" key="4">
    <source>
        <dbReference type="EMBL" id="MFD1313465.1"/>
    </source>
</evidence>
<dbReference type="EC" id="3.-.-.-" evidence="4"/>
<dbReference type="PANTHER" id="PTHR10587:SF133">
    <property type="entry name" value="CHITIN DEACETYLASE 1-RELATED"/>
    <property type="match status" value="1"/>
</dbReference>
<name>A0ABW3XXP1_9ACTN</name>
<keyword evidence="5" id="KW-1185">Reference proteome</keyword>
<keyword evidence="1" id="KW-0479">Metal-binding</keyword>
<dbReference type="Gene3D" id="3.20.20.370">
    <property type="entry name" value="Glycoside hydrolase/deacetylase"/>
    <property type="match status" value="1"/>
</dbReference>
<dbReference type="CDD" id="cd10917">
    <property type="entry name" value="CE4_NodB_like_6s_7s"/>
    <property type="match status" value="1"/>
</dbReference>
<dbReference type="InterPro" id="IPR050248">
    <property type="entry name" value="Polysacc_deacetylase_ArnD"/>
</dbReference>
<dbReference type="RefSeq" id="WP_266708252.1">
    <property type="nucleotide sequence ID" value="NZ_JBHSKH010000050.1"/>
</dbReference>
<reference evidence="5" key="1">
    <citation type="journal article" date="2019" name="Int. J. Syst. Evol. Microbiol.">
        <title>The Global Catalogue of Microorganisms (GCM) 10K type strain sequencing project: providing services to taxonomists for standard genome sequencing and annotation.</title>
        <authorList>
            <consortium name="The Broad Institute Genomics Platform"/>
            <consortium name="The Broad Institute Genome Sequencing Center for Infectious Disease"/>
            <person name="Wu L."/>
            <person name="Ma J."/>
        </authorList>
    </citation>
    <scope>NUCLEOTIDE SEQUENCE [LARGE SCALE GENOMIC DNA]</scope>
    <source>
        <strain evidence="5">CGMCC 4.7020</strain>
    </source>
</reference>
<dbReference type="GO" id="GO:0016787">
    <property type="term" value="F:hydrolase activity"/>
    <property type="evidence" value="ECO:0007669"/>
    <property type="project" value="UniProtKB-KW"/>
</dbReference>
<proteinExistence type="predicted"/>
<keyword evidence="2 4" id="KW-0378">Hydrolase</keyword>
<evidence type="ECO:0000259" key="3">
    <source>
        <dbReference type="PROSITE" id="PS51677"/>
    </source>
</evidence>
<feature type="domain" description="NodB homology" evidence="3">
    <location>
        <begin position="83"/>
        <end position="260"/>
    </location>
</feature>
<evidence type="ECO:0000256" key="2">
    <source>
        <dbReference type="ARBA" id="ARBA00022801"/>
    </source>
</evidence>
<gene>
    <name evidence="4" type="ORF">ACFQ5X_48175</name>
</gene>
<comment type="caution">
    <text evidence="4">The sequence shown here is derived from an EMBL/GenBank/DDBJ whole genome shotgun (WGS) entry which is preliminary data.</text>
</comment>